<dbReference type="Proteomes" id="UP000886014">
    <property type="component" value="Unassembled WGS sequence"/>
</dbReference>
<name>A0A7C5I4Q7_UNCW3</name>
<evidence type="ECO:0000259" key="1">
    <source>
        <dbReference type="Pfam" id="PF01266"/>
    </source>
</evidence>
<dbReference type="InterPro" id="IPR041854">
    <property type="entry name" value="BFD-like_2Fe2S-bd_dom_sf"/>
</dbReference>
<dbReference type="EMBL" id="DRTV01000174">
    <property type="protein sequence ID" value="HHF58270.1"/>
    <property type="molecule type" value="Genomic_DNA"/>
</dbReference>
<dbReference type="PANTHER" id="PTHR42720:SF1">
    <property type="entry name" value="GLYCEROL 3-PHOSPHATE OXIDASE"/>
    <property type="match status" value="1"/>
</dbReference>
<evidence type="ECO:0000313" key="3">
    <source>
        <dbReference type="EMBL" id="HHF58270.1"/>
    </source>
</evidence>
<proteinExistence type="predicted"/>
<dbReference type="InterPro" id="IPR007419">
    <property type="entry name" value="BFD-like_2Fe2S-bd_dom"/>
</dbReference>
<dbReference type="Gene3D" id="1.10.10.1100">
    <property type="entry name" value="BFD-like [2Fe-2S]-binding domain"/>
    <property type="match status" value="1"/>
</dbReference>
<dbReference type="Gene3D" id="3.30.9.10">
    <property type="entry name" value="D-Amino Acid Oxidase, subunit A, domain 2"/>
    <property type="match status" value="1"/>
</dbReference>
<dbReference type="Pfam" id="PF04324">
    <property type="entry name" value="Fer2_BFD"/>
    <property type="match status" value="1"/>
</dbReference>
<sequence length="485" mass="53532">MVLQKFDVIIIGAGVVGAAIARELSRYELKVALLEKNPDVSFGTTKANSGVIHAGYDPHPEKIMARLNVKGTALYPNLCEELDVPFKNTGSLVIAFPGEEKALDELLERGKKNGVPGLKIIGKDELLRLEPKINKNASRALYAPTAGIISPYELTIALVENAVMNGVELYLNTETTDIEVEKGKAKAVVTTKGRFYADYIINAAGLFADEISKMAGIDYFKITPRKGEYLLFDKKIKLVSRPCFPIPTEITKGILVNITVEGNPLIGPNAQDVELKDDIATTREGLQEVIKGARKLVPEIPMKYVIRNFAGLRAIPSTGDFIIEAYKEVKGFINVAGICSPGLSAAPAIALEVVEILKNEGLKLKEKRDFNPRRKKRIRFRELPDKEKERLIKEDPRYGHIICRCETVTEREVIDAIREGATTVDGIKFRTRAGMGRCQGGFCLPRIILLLARELGIEPVKITKYGGASVITPLRVKEILLQRKA</sequence>
<dbReference type="PANTHER" id="PTHR42720">
    <property type="entry name" value="GLYCEROL-3-PHOSPHATE DEHYDROGENASE"/>
    <property type="match status" value="1"/>
</dbReference>
<dbReference type="SUPFAM" id="SSF51905">
    <property type="entry name" value="FAD/NAD(P)-binding domain"/>
    <property type="match status" value="1"/>
</dbReference>
<accession>A0A7C5I4Q7</accession>
<dbReference type="AlphaFoldDB" id="A0A7C5I4Q7"/>
<protein>
    <submittedName>
        <fullName evidence="3">FAD/NAD(P)-binding oxidoreductase</fullName>
    </submittedName>
</protein>
<dbReference type="InterPro" id="IPR006076">
    <property type="entry name" value="FAD-dep_OxRdtase"/>
</dbReference>
<feature type="domain" description="BFD-like [2Fe-2S]-binding" evidence="2">
    <location>
        <begin position="401"/>
        <end position="452"/>
    </location>
</feature>
<dbReference type="Pfam" id="PF01266">
    <property type="entry name" value="DAO"/>
    <property type="match status" value="1"/>
</dbReference>
<evidence type="ECO:0000259" key="2">
    <source>
        <dbReference type="Pfam" id="PF04324"/>
    </source>
</evidence>
<dbReference type="Gene3D" id="3.50.50.60">
    <property type="entry name" value="FAD/NAD(P)-binding domain"/>
    <property type="match status" value="1"/>
</dbReference>
<gene>
    <name evidence="3" type="ORF">ENL41_02470</name>
</gene>
<dbReference type="SUPFAM" id="SSF54373">
    <property type="entry name" value="FAD-linked reductases, C-terminal domain"/>
    <property type="match status" value="1"/>
</dbReference>
<feature type="domain" description="FAD dependent oxidoreductase" evidence="1">
    <location>
        <begin position="7"/>
        <end position="355"/>
    </location>
</feature>
<comment type="caution">
    <text evidence="3">The sequence shown here is derived from an EMBL/GenBank/DDBJ whole genome shotgun (WGS) entry which is preliminary data.</text>
</comment>
<dbReference type="CDD" id="cd19946">
    <property type="entry name" value="GlpA-like_Fer2_BFD-like"/>
    <property type="match status" value="1"/>
</dbReference>
<dbReference type="InterPro" id="IPR036188">
    <property type="entry name" value="FAD/NAD-bd_sf"/>
</dbReference>
<reference evidence="3" key="1">
    <citation type="journal article" date="2020" name="mSystems">
        <title>Genome- and Community-Level Interaction Insights into Carbon Utilization and Element Cycling Functions of Hydrothermarchaeota in Hydrothermal Sediment.</title>
        <authorList>
            <person name="Zhou Z."/>
            <person name="Liu Y."/>
            <person name="Xu W."/>
            <person name="Pan J."/>
            <person name="Luo Z.H."/>
            <person name="Li M."/>
        </authorList>
    </citation>
    <scope>NUCLEOTIDE SEQUENCE [LARGE SCALE GENOMIC DNA]</scope>
    <source>
        <strain evidence="3">HyVt-94</strain>
    </source>
</reference>
<dbReference type="InterPro" id="IPR052745">
    <property type="entry name" value="G3P_Oxidase/Oxidoreductase"/>
</dbReference>
<organism evidence="3">
    <name type="scientific">candidate division WOR-3 bacterium</name>
    <dbReference type="NCBI Taxonomy" id="2052148"/>
    <lineage>
        <taxon>Bacteria</taxon>
        <taxon>Bacteria division WOR-3</taxon>
    </lineage>
</organism>